<dbReference type="FunFam" id="3.40.50.300:FF:000079">
    <property type="entry name" value="probable ATP-dependent RNA helicase DDX17"/>
    <property type="match status" value="1"/>
</dbReference>
<dbReference type="EC" id="3.6.4.13" evidence="1"/>
<dbReference type="CDD" id="cd18787">
    <property type="entry name" value="SF2_C_DEAD"/>
    <property type="match status" value="1"/>
</dbReference>
<evidence type="ECO:0000256" key="7">
    <source>
        <dbReference type="PROSITE-ProRule" id="PRU00552"/>
    </source>
</evidence>
<evidence type="ECO:0000256" key="8">
    <source>
        <dbReference type="RuleBase" id="RU000492"/>
    </source>
</evidence>
<dbReference type="InterPro" id="IPR014001">
    <property type="entry name" value="Helicase_ATP-bd"/>
</dbReference>
<dbReference type="InterPro" id="IPR014014">
    <property type="entry name" value="RNA_helicase_DEAD_Q_motif"/>
</dbReference>
<dbReference type="SMART" id="SM00487">
    <property type="entry name" value="DEXDc"/>
    <property type="match status" value="1"/>
</dbReference>
<evidence type="ECO:0000259" key="11">
    <source>
        <dbReference type="PROSITE" id="PS51194"/>
    </source>
</evidence>
<accession>A0AA88HI43</accession>
<evidence type="ECO:0000256" key="6">
    <source>
        <dbReference type="ARBA" id="ARBA00047984"/>
    </source>
</evidence>
<dbReference type="PANTHER" id="PTHR47958">
    <property type="entry name" value="ATP-DEPENDENT RNA HELICASE DBP3"/>
    <property type="match status" value="1"/>
</dbReference>
<comment type="caution">
    <text evidence="13">The sequence shown here is derived from an EMBL/GenBank/DDBJ whole genome shotgun (WGS) entry which is preliminary data.</text>
</comment>
<dbReference type="GO" id="GO:0016787">
    <property type="term" value="F:hydrolase activity"/>
    <property type="evidence" value="ECO:0007669"/>
    <property type="project" value="UniProtKB-KW"/>
</dbReference>
<name>A0AA88HI43_ARTSF</name>
<dbReference type="PROSITE" id="PS00039">
    <property type="entry name" value="DEAD_ATP_HELICASE"/>
    <property type="match status" value="1"/>
</dbReference>
<dbReference type="Gene3D" id="3.40.50.300">
    <property type="entry name" value="P-loop containing nucleotide triphosphate hydrolases"/>
    <property type="match status" value="2"/>
</dbReference>
<feature type="domain" description="Helicase C-terminal" evidence="11">
    <location>
        <begin position="324"/>
        <end position="471"/>
    </location>
</feature>
<evidence type="ECO:0000256" key="3">
    <source>
        <dbReference type="ARBA" id="ARBA00022801"/>
    </source>
</evidence>
<comment type="similarity">
    <text evidence="8">Belongs to the DEAD box helicase family.</text>
</comment>
<feature type="domain" description="Helicase ATP-binding" evidence="10">
    <location>
        <begin position="120"/>
        <end position="295"/>
    </location>
</feature>
<protein>
    <recommendedName>
        <fullName evidence="1">RNA helicase</fullName>
        <ecNumber evidence="1">3.6.4.13</ecNumber>
    </recommendedName>
</protein>
<feature type="domain" description="DEAD-box RNA helicase Q" evidence="12">
    <location>
        <begin position="89"/>
        <end position="117"/>
    </location>
</feature>
<dbReference type="SUPFAM" id="SSF52540">
    <property type="entry name" value="P-loop containing nucleoside triphosphate hydrolases"/>
    <property type="match status" value="1"/>
</dbReference>
<keyword evidence="4 8" id="KW-0347">Helicase</keyword>
<evidence type="ECO:0000259" key="10">
    <source>
        <dbReference type="PROSITE" id="PS51192"/>
    </source>
</evidence>
<dbReference type="InterPro" id="IPR000629">
    <property type="entry name" value="RNA-helicase_DEAD-box_CS"/>
</dbReference>
<feature type="compositionally biased region" description="Basic and acidic residues" evidence="9">
    <location>
        <begin position="501"/>
        <end position="512"/>
    </location>
</feature>
<dbReference type="GO" id="GO:0003724">
    <property type="term" value="F:RNA helicase activity"/>
    <property type="evidence" value="ECO:0007669"/>
    <property type="project" value="UniProtKB-EC"/>
</dbReference>
<dbReference type="EMBL" id="JAVRJZ010000015">
    <property type="protein sequence ID" value="KAK2712420.1"/>
    <property type="molecule type" value="Genomic_DNA"/>
</dbReference>
<evidence type="ECO:0000256" key="9">
    <source>
        <dbReference type="SAM" id="MobiDB-lite"/>
    </source>
</evidence>
<evidence type="ECO:0000256" key="2">
    <source>
        <dbReference type="ARBA" id="ARBA00022741"/>
    </source>
</evidence>
<evidence type="ECO:0000313" key="14">
    <source>
        <dbReference type="Proteomes" id="UP001187531"/>
    </source>
</evidence>
<feature type="region of interest" description="Disordered" evidence="9">
    <location>
        <begin position="472"/>
        <end position="537"/>
    </location>
</feature>
<dbReference type="InterPro" id="IPR001650">
    <property type="entry name" value="Helicase_C-like"/>
</dbReference>
<keyword evidence="2 8" id="KW-0547">Nucleotide-binding</keyword>
<proteinExistence type="inferred from homology"/>
<keyword evidence="14" id="KW-1185">Reference proteome</keyword>
<dbReference type="Pfam" id="PF00270">
    <property type="entry name" value="DEAD"/>
    <property type="match status" value="1"/>
</dbReference>
<dbReference type="FunFam" id="3.40.50.300:FF:000008">
    <property type="entry name" value="ATP-dependent RNA helicase RhlB"/>
    <property type="match status" value="1"/>
</dbReference>
<evidence type="ECO:0000313" key="13">
    <source>
        <dbReference type="EMBL" id="KAK2712420.1"/>
    </source>
</evidence>
<sequence length="537" mass="61062">MMTSSFGNYKSKWIIYECCKKLVKRQYTRTTGSLDGRSSVREKQNLPPLKKDFFIPDSSVFDRPFEEVEAFRKSREIIVRGENVPNPLFDFREANFPPYIMEIMERHNYSEPTAIQAQGWPIGLSGRDMIGIAMTGSGKTLAYTIPGLVHINHQIQEGRTGLPIALVLAPTRELAQQIQKVVNEYTRKTQVKNTVLFGGASRTHQGRQLDKGVEFLIATPGRLLDFMESGTADLTLCSYLVLDEADRMLDMGFEPQIREIIKETRNDRQTVMWSATWPREVRNLAAEFMADDAVMLNIGSLDLLANKNIKQNIYLCSDSEKREKLFSLLEDINPSPDNKVMIFVKTKRAADQISNILRRMGTRSACVHGDKSQSQRDTALDQFRSGSSSILVATDVAARGLDVSDVKHVVNYDLPTNVEDYIHRIGRTGRVNNIGTAHSFFTDEDSGLARDLVPVLKKANQEVPEELIEMIPTRGSGGPRKWGSNKRNDGFYKKTSSFGHKYKDYSRRRDDYSPQGYHRYNQNRGSNWGDRNYNEDD</sequence>
<dbReference type="PROSITE" id="PS51192">
    <property type="entry name" value="HELICASE_ATP_BIND_1"/>
    <property type="match status" value="1"/>
</dbReference>
<gene>
    <name evidence="13" type="ORF">QYM36_011191</name>
</gene>
<dbReference type="Proteomes" id="UP001187531">
    <property type="component" value="Unassembled WGS sequence"/>
</dbReference>
<reference evidence="13" key="1">
    <citation type="submission" date="2023-07" db="EMBL/GenBank/DDBJ databases">
        <title>Chromosome-level genome assembly of Artemia franciscana.</title>
        <authorList>
            <person name="Jo E."/>
        </authorList>
    </citation>
    <scope>NUCLEOTIDE SEQUENCE</scope>
    <source>
        <tissue evidence="13">Whole body</tissue>
    </source>
</reference>
<keyword evidence="3 8" id="KW-0378">Hydrolase</keyword>
<dbReference type="InterPro" id="IPR011545">
    <property type="entry name" value="DEAD/DEAH_box_helicase_dom"/>
</dbReference>
<organism evidence="13 14">
    <name type="scientific">Artemia franciscana</name>
    <name type="common">Brine shrimp</name>
    <name type="synonym">Artemia sanfranciscana</name>
    <dbReference type="NCBI Taxonomy" id="6661"/>
    <lineage>
        <taxon>Eukaryota</taxon>
        <taxon>Metazoa</taxon>
        <taxon>Ecdysozoa</taxon>
        <taxon>Arthropoda</taxon>
        <taxon>Crustacea</taxon>
        <taxon>Branchiopoda</taxon>
        <taxon>Anostraca</taxon>
        <taxon>Artemiidae</taxon>
        <taxon>Artemia</taxon>
    </lineage>
</organism>
<keyword evidence="5 8" id="KW-0067">ATP-binding</keyword>
<comment type="catalytic activity">
    <reaction evidence="6">
        <text>ATP + H2O = ADP + phosphate + H(+)</text>
        <dbReference type="Rhea" id="RHEA:13065"/>
        <dbReference type="ChEBI" id="CHEBI:15377"/>
        <dbReference type="ChEBI" id="CHEBI:15378"/>
        <dbReference type="ChEBI" id="CHEBI:30616"/>
        <dbReference type="ChEBI" id="CHEBI:43474"/>
        <dbReference type="ChEBI" id="CHEBI:456216"/>
        <dbReference type="EC" id="3.6.4.13"/>
    </reaction>
</comment>
<dbReference type="SMART" id="SM00490">
    <property type="entry name" value="HELICc"/>
    <property type="match status" value="1"/>
</dbReference>
<feature type="short sequence motif" description="Q motif" evidence="7">
    <location>
        <begin position="89"/>
        <end position="117"/>
    </location>
</feature>
<dbReference type="InterPro" id="IPR027417">
    <property type="entry name" value="P-loop_NTPase"/>
</dbReference>
<dbReference type="GO" id="GO:0003676">
    <property type="term" value="F:nucleic acid binding"/>
    <property type="evidence" value="ECO:0007669"/>
    <property type="project" value="InterPro"/>
</dbReference>
<evidence type="ECO:0000256" key="4">
    <source>
        <dbReference type="ARBA" id="ARBA00022806"/>
    </source>
</evidence>
<evidence type="ECO:0000259" key="12">
    <source>
        <dbReference type="PROSITE" id="PS51195"/>
    </source>
</evidence>
<dbReference type="Pfam" id="PF00271">
    <property type="entry name" value="Helicase_C"/>
    <property type="match status" value="1"/>
</dbReference>
<evidence type="ECO:0000256" key="5">
    <source>
        <dbReference type="ARBA" id="ARBA00022840"/>
    </source>
</evidence>
<evidence type="ECO:0000256" key="1">
    <source>
        <dbReference type="ARBA" id="ARBA00012552"/>
    </source>
</evidence>
<dbReference type="GO" id="GO:0005524">
    <property type="term" value="F:ATP binding"/>
    <property type="evidence" value="ECO:0007669"/>
    <property type="project" value="UniProtKB-KW"/>
</dbReference>
<dbReference type="PROSITE" id="PS51194">
    <property type="entry name" value="HELICASE_CTER"/>
    <property type="match status" value="1"/>
</dbReference>
<dbReference type="AlphaFoldDB" id="A0AA88HI43"/>
<dbReference type="PROSITE" id="PS51195">
    <property type="entry name" value="Q_MOTIF"/>
    <property type="match status" value="1"/>
</dbReference>